<keyword evidence="5 6" id="KW-0472">Membrane</keyword>
<evidence type="ECO:0000256" key="3">
    <source>
        <dbReference type="ARBA" id="ARBA00022692"/>
    </source>
</evidence>
<dbReference type="PANTHER" id="PTHR30086:SF6">
    <property type="entry name" value="AMINO ACID EFFLUX PROTEIN YCGF-RELATED"/>
    <property type="match status" value="1"/>
</dbReference>
<dbReference type="PANTHER" id="PTHR30086">
    <property type="entry name" value="ARGININE EXPORTER PROTEIN ARGO"/>
    <property type="match status" value="1"/>
</dbReference>
<dbReference type="EMBL" id="JXLU01000104">
    <property type="protein sequence ID" value="KIO72038.1"/>
    <property type="molecule type" value="Genomic_DNA"/>
</dbReference>
<evidence type="ECO:0000313" key="8">
    <source>
        <dbReference type="Proteomes" id="UP000032076"/>
    </source>
</evidence>
<keyword evidence="2" id="KW-1003">Cell membrane</keyword>
<evidence type="ECO:0008006" key="9">
    <source>
        <dbReference type="Google" id="ProtNLM"/>
    </source>
</evidence>
<reference evidence="7 8" key="1">
    <citation type="submission" date="2015-01" db="EMBL/GenBank/DDBJ databases">
        <title>Draft Genome Sequences of Four Bacillus thermoamylovorans Strains, Isolated From Food Products.</title>
        <authorList>
            <person name="Krawcyk A.O."/>
            <person name="Berendsen E.M."/>
            <person name="Eijlander R.T."/>
            <person name="de Jong A."/>
            <person name="Wells-Bennik M."/>
            <person name="Kuipers O.P."/>
        </authorList>
    </citation>
    <scope>NUCLEOTIDE SEQUENCE [LARGE SCALE GENOMIC DNA]</scope>
    <source>
        <strain evidence="7 8">B4167</strain>
    </source>
</reference>
<evidence type="ECO:0000256" key="6">
    <source>
        <dbReference type="SAM" id="Phobius"/>
    </source>
</evidence>
<name>A0A0D0FBF7_9BACI</name>
<keyword evidence="4 6" id="KW-1133">Transmembrane helix</keyword>
<dbReference type="Pfam" id="PF01810">
    <property type="entry name" value="LysE"/>
    <property type="match status" value="1"/>
</dbReference>
<dbReference type="RefSeq" id="WP_041845469.1">
    <property type="nucleotide sequence ID" value="NZ_JXLR01000042.1"/>
</dbReference>
<evidence type="ECO:0000256" key="1">
    <source>
        <dbReference type="ARBA" id="ARBA00004651"/>
    </source>
</evidence>
<proteinExistence type="predicted"/>
<dbReference type="AlphaFoldDB" id="A0A0D0FBF7"/>
<dbReference type="GO" id="GO:0015171">
    <property type="term" value="F:amino acid transmembrane transporter activity"/>
    <property type="evidence" value="ECO:0007669"/>
    <property type="project" value="TreeGrafter"/>
</dbReference>
<evidence type="ECO:0000313" key="7">
    <source>
        <dbReference type="EMBL" id="KIO72038.1"/>
    </source>
</evidence>
<gene>
    <name evidence="7" type="ORF">B4167_3220</name>
</gene>
<dbReference type="Proteomes" id="UP000032076">
    <property type="component" value="Unassembled WGS sequence"/>
</dbReference>
<accession>A0A0D0FBF7</accession>
<sequence length="211" mass="23144">MVSLFFTYVFLGLSIALPVGAITIEMTKQGLKNGFLHGWFVGLGGMTVDFILIILLYFGFAPVLSLPVVQSWMWLIGSLFLLFIGWDSIKNAEKDIHLGDEKPEKSLKSSYLNGLFVAISPGSVVFWLGIFGTVLANSFKSTGNSGFFVVAAGILAGILMHDLILMTIIAKTRVFLNRTIIKWISVIAGLLLIGFAVYFAVEFFKSVFEIG</sequence>
<feature type="transmembrane region" description="Helical" evidence="6">
    <location>
        <begin position="6"/>
        <end position="24"/>
    </location>
</feature>
<feature type="transmembrane region" description="Helical" evidence="6">
    <location>
        <begin position="180"/>
        <end position="201"/>
    </location>
</feature>
<feature type="transmembrane region" description="Helical" evidence="6">
    <location>
        <begin position="110"/>
        <end position="135"/>
    </location>
</feature>
<evidence type="ECO:0000256" key="2">
    <source>
        <dbReference type="ARBA" id="ARBA00022475"/>
    </source>
</evidence>
<dbReference type="GO" id="GO:0005886">
    <property type="term" value="C:plasma membrane"/>
    <property type="evidence" value="ECO:0007669"/>
    <property type="project" value="UniProtKB-SubCell"/>
</dbReference>
<keyword evidence="3 6" id="KW-0812">Transmembrane</keyword>
<comment type="subcellular location">
    <subcellularLocation>
        <location evidence="1">Cell membrane</location>
        <topology evidence="1">Multi-pass membrane protein</topology>
    </subcellularLocation>
</comment>
<feature type="transmembrane region" description="Helical" evidence="6">
    <location>
        <begin position="72"/>
        <end position="89"/>
    </location>
</feature>
<evidence type="ECO:0000256" key="5">
    <source>
        <dbReference type="ARBA" id="ARBA00023136"/>
    </source>
</evidence>
<dbReference type="InterPro" id="IPR001123">
    <property type="entry name" value="LeuE-type"/>
</dbReference>
<organism evidence="7 8">
    <name type="scientific">Caldibacillus thermoamylovorans</name>
    <dbReference type="NCBI Taxonomy" id="35841"/>
    <lineage>
        <taxon>Bacteria</taxon>
        <taxon>Bacillati</taxon>
        <taxon>Bacillota</taxon>
        <taxon>Bacilli</taxon>
        <taxon>Bacillales</taxon>
        <taxon>Bacillaceae</taxon>
        <taxon>Caldibacillus</taxon>
    </lineage>
</organism>
<feature type="transmembrane region" description="Helical" evidence="6">
    <location>
        <begin position="36"/>
        <end position="60"/>
    </location>
</feature>
<evidence type="ECO:0000256" key="4">
    <source>
        <dbReference type="ARBA" id="ARBA00022989"/>
    </source>
</evidence>
<feature type="transmembrane region" description="Helical" evidence="6">
    <location>
        <begin position="147"/>
        <end position="168"/>
    </location>
</feature>
<dbReference type="OrthoDB" id="7874789at2"/>
<comment type="caution">
    <text evidence="7">The sequence shown here is derived from an EMBL/GenBank/DDBJ whole genome shotgun (WGS) entry which is preliminary data.</text>
</comment>
<protein>
    <recommendedName>
        <fullName evidence="9">Lysine transporter LysE</fullName>
    </recommendedName>
</protein>